<comment type="caution">
    <text evidence="8">The sequence shown here is derived from an EMBL/GenBank/DDBJ whole genome shotgun (WGS) entry which is preliminary data.</text>
</comment>
<proteinExistence type="inferred from homology"/>
<dbReference type="Proteomes" id="UP000701853">
    <property type="component" value="Chromosome 8"/>
</dbReference>
<dbReference type="EMBL" id="JAHUZN010000008">
    <property type="protein sequence ID" value="KAG8486829.1"/>
    <property type="molecule type" value="Genomic_DNA"/>
</dbReference>
<sequence length="385" mass="41410">MELSKVTLEIFTKLEQKWLSHCEKSGKKVRILSIDGGGTTGIVAGAALIHLEDQIRLKTSDAHAQIADFFDLIAGTGVGAVLAAMISADDGTGHPLFSAREAVEFITQNNSELFKVNKLAGVLRRREKFSGKSMDKALKEMFKREDGTVLTLKDTCKPLLVPCFDLKSSAPFVFSRADASESPSFNFELWKVCRATSSTPSLFKPFPLTSIDGKTSCSTVDGGLVMNNPTAAAVTHVLHNKRDFPSVNGVEDLLVLSLGNGPSCGRSKVRNNGECSTSSVVDIALDGVSETVDQMLANSFCWNRTDYVRIQANGVETENTGGPKTEAILKERGVESLPFGGKRLLTESNGERIECFVQRLVATGKSSLPPSPCKESAVSTLATGR</sequence>
<dbReference type="PANTHER" id="PTHR32241:SF13">
    <property type="entry name" value="INACTIVE PATATIN-LIKE PROTEIN 9-RELATED"/>
    <property type="match status" value="1"/>
</dbReference>
<evidence type="ECO:0000313" key="8">
    <source>
        <dbReference type="EMBL" id="KAG8486829.1"/>
    </source>
</evidence>
<comment type="similarity">
    <text evidence="1 6">Belongs to the patatin family.</text>
</comment>
<dbReference type="OrthoDB" id="630895at2759"/>
<dbReference type="Gene3D" id="3.40.1090.10">
    <property type="entry name" value="Cytosolic phospholipase A2 catalytic domain"/>
    <property type="match status" value="1"/>
</dbReference>
<feature type="domain" description="PNPLA" evidence="7">
    <location>
        <begin position="32"/>
        <end position="234"/>
    </location>
</feature>
<comment type="domain">
    <text evidence="6">The nitrogen atoms of the two glycine residues in the GGXR motif define the oxyanion hole, and stabilize the oxyanion that forms during the nucleophilic attack by the catalytic serine during substrate cleavage.</text>
</comment>
<comment type="function">
    <text evidence="6">Lipolytic acyl hydrolase (LAH).</text>
</comment>
<dbReference type="CDD" id="cd07199">
    <property type="entry name" value="Pat17_PNPLA8_PNPLA9_like"/>
    <property type="match status" value="1"/>
</dbReference>
<dbReference type="InterPro" id="IPR016035">
    <property type="entry name" value="Acyl_Trfase/lysoPLipase"/>
</dbReference>
<dbReference type="Pfam" id="PF01734">
    <property type="entry name" value="Patatin"/>
    <property type="match status" value="1"/>
</dbReference>
<dbReference type="GO" id="GO:0016042">
    <property type="term" value="P:lipid catabolic process"/>
    <property type="evidence" value="ECO:0007669"/>
    <property type="project" value="UniProtKB-KW"/>
</dbReference>
<evidence type="ECO:0000313" key="9">
    <source>
        <dbReference type="Proteomes" id="UP000701853"/>
    </source>
</evidence>
<feature type="short sequence motif" description="DGA/G" evidence="5">
    <location>
        <begin position="221"/>
        <end position="223"/>
    </location>
</feature>
<name>A0A8J5ZEV0_9ROSI</name>
<evidence type="ECO:0000256" key="4">
    <source>
        <dbReference type="ARBA" id="ARBA00023098"/>
    </source>
</evidence>
<evidence type="ECO:0000256" key="2">
    <source>
        <dbReference type="ARBA" id="ARBA00022801"/>
    </source>
</evidence>
<evidence type="ECO:0000256" key="6">
    <source>
        <dbReference type="RuleBase" id="RU361262"/>
    </source>
</evidence>
<dbReference type="EC" id="3.1.1.-" evidence="6"/>
<keyword evidence="4 6" id="KW-0443">Lipid metabolism</keyword>
<accession>A0A8J5ZEV0</accession>
<protein>
    <recommendedName>
        <fullName evidence="6">Patatin</fullName>
        <ecNumber evidence="6">3.1.1.-</ecNumber>
    </recommendedName>
</protein>
<keyword evidence="3 6" id="KW-0442">Lipid degradation</keyword>
<evidence type="ECO:0000256" key="5">
    <source>
        <dbReference type="PROSITE-ProRule" id="PRU01161"/>
    </source>
</evidence>
<dbReference type="GO" id="GO:0016787">
    <property type="term" value="F:hydrolase activity"/>
    <property type="evidence" value="ECO:0007669"/>
    <property type="project" value="UniProtKB-KW"/>
</dbReference>
<gene>
    <name evidence="8" type="ORF">CXB51_020327</name>
</gene>
<comment type="caution">
    <text evidence="5">Lacks conserved residue(s) required for the propagation of feature annotation.</text>
</comment>
<evidence type="ECO:0000256" key="3">
    <source>
        <dbReference type="ARBA" id="ARBA00022963"/>
    </source>
</evidence>
<dbReference type="PANTHER" id="PTHR32241">
    <property type="entry name" value="PATATIN-LIKE PROTEIN 6"/>
    <property type="match status" value="1"/>
</dbReference>
<keyword evidence="2 6" id="KW-0378">Hydrolase</keyword>
<evidence type="ECO:0000256" key="1">
    <source>
        <dbReference type="ARBA" id="ARBA00010240"/>
    </source>
</evidence>
<dbReference type="AlphaFoldDB" id="A0A8J5ZEV0"/>
<dbReference type="SUPFAM" id="SSF52151">
    <property type="entry name" value="FabD/lysophospholipase-like"/>
    <property type="match status" value="1"/>
</dbReference>
<feature type="short sequence motif" description="GXGXXG" evidence="5">
    <location>
        <begin position="36"/>
        <end position="41"/>
    </location>
</feature>
<organism evidence="8 9">
    <name type="scientific">Gossypium anomalum</name>
    <dbReference type="NCBI Taxonomy" id="47600"/>
    <lineage>
        <taxon>Eukaryota</taxon>
        <taxon>Viridiplantae</taxon>
        <taxon>Streptophyta</taxon>
        <taxon>Embryophyta</taxon>
        <taxon>Tracheophyta</taxon>
        <taxon>Spermatophyta</taxon>
        <taxon>Magnoliopsida</taxon>
        <taxon>eudicotyledons</taxon>
        <taxon>Gunneridae</taxon>
        <taxon>Pentapetalae</taxon>
        <taxon>rosids</taxon>
        <taxon>malvids</taxon>
        <taxon>Malvales</taxon>
        <taxon>Malvaceae</taxon>
        <taxon>Malvoideae</taxon>
        <taxon>Gossypium</taxon>
    </lineage>
</organism>
<evidence type="ECO:0000259" key="7">
    <source>
        <dbReference type="PROSITE" id="PS51635"/>
    </source>
</evidence>
<dbReference type="PROSITE" id="PS51635">
    <property type="entry name" value="PNPLA"/>
    <property type="match status" value="1"/>
</dbReference>
<reference evidence="8 9" key="1">
    <citation type="journal article" date="2021" name="bioRxiv">
        <title>The Gossypium anomalum genome as a resource for cotton improvement and evolutionary analysis of hybrid incompatibility.</title>
        <authorList>
            <person name="Grover C.E."/>
            <person name="Yuan D."/>
            <person name="Arick M.A."/>
            <person name="Miller E.R."/>
            <person name="Hu G."/>
            <person name="Peterson D.G."/>
            <person name="Wendel J.F."/>
            <person name="Udall J.A."/>
        </authorList>
    </citation>
    <scope>NUCLEOTIDE SEQUENCE [LARGE SCALE GENOMIC DNA]</scope>
    <source>
        <strain evidence="8">JFW-Udall</strain>
        <tissue evidence="8">Leaf</tissue>
    </source>
</reference>
<dbReference type="InterPro" id="IPR002641">
    <property type="entry name" value="PNPLA_dom"/>
</dbReference>
<keyword evidence="9" id="KW-1185">Reference proteome</keyword>